<feature type="region of interest" description="Disordered" evidence="1">
    <location>
        <begin position="1196"/>
        <end position="1227"/>
    </location>
</feature>
<name>A0ABQ9G8C7_9NEOP</name>
<organism evidence="2 3">
    <name type="scientific">Dryococelus australis</name>
    <dbReference type="NCBI Taxonomy" id="614101"/>
    <lineage>
        <taxon>Eukaryota</taxon>
        <taxon>Metazoa</taxon>
        <taxon>Ecdysozoa</taxon>
        <taxon>Arthropoda</taxon>
        <taxon>Hexapoda</taxon>
        <taxon>Insecta</taxon>
        <taxon>Pterygota</taxon>
        <taxon>Neoptera</taxon>
        <taxon>Polyneoptera</taxon>
        <taxon>Phasmatodea</taxon>
        <taxon>Verophasmatodea</taxon>
        <taxon>Anareolatae</taxon>
        <taxon>Phasmatidae</taxon>
        <taxon>Eurycanthinae</taxon>
        <taxon>Dryococelus</taxon>
    </lineage>
</organism>
<evidence type="ECO:0000313" key="2">
    <source>
        <dbReference type="EMBL" id="KAJ8868684.1"/>
    </source>
</evidence>
<dbReference type="Proteomes" id="UP001159363">
    <property type="component" value="Chromosome 13"/>
</dbReference>
<sequence length="1265" mass="141516">MIGRRWTDERKKKHIELMKSNGRNFQRSYESFELYGTSKVKLSSSVIGVSRAVNKVSIEQLNVSSTVTSLETVQVAKRRGIGEGMGRTETGSSRMRVQLVTTAPPRSVYKAVLLLLETKYCRLLHFNVPTSITVLAKLAHRRGLTMEVIDDGVATAYLLHVHQYNYLLTLFYSLMNKFVDVDCALVVCCHSGRRRSDPHPPGGVKQHLYLLRESQPGHKSVTTMLYTKQRADIGHQKAGRVVFSHPASNESRSRRNGSVQSPIAAYQNSLPNNSSPKWGHSGSVDRNISSGATVAQWIEIYQVGPQWFSDYSNTKWGRMTRAVPSGATVAQWIEIYQVGPQWFSDYSNTKWGRKWWLLLSGRSHFRIGCAKLWGTDIVSDWLLPIAKVPLLAATPDGKWVTRRSLVKAQLSDVFLASDAILLACPPGVRAKRGHGDDQNIPATIPPGIQSAQGQKVAPIPDRLIEEPAAHICKCPGAHRVTSRDALDTLSFARINRMGQGKRSEIATSASPSHYVKPVTPNRHNPTTLFPLPVAVLWHAVTYWKIRPLITPQDEVDRSRWLRAVNLHVPTLNCFYANTASEKRGGIRFESTTSAWYLTRNSVDQPIRKTQQPIRHKVESQHLHKCLEIDEIRRRSSEVLSEGEGTNIDTQTQQKGELLFVCWTECQHFVIVKGFLTSPGFMLESLAGVSKSHATRCVYGTVSKSHATRCVYGTVSKSHATRCVYGTVSKSHATRYYKNTLLESVSRPGRIDGTIQLWFASASKATEIESVSPSRRWGRGGILVRLVASHQGVTEFDARRGQPRISACTPISLAAHNQSPCPNIELLFCQHILRKPHGLERSRWEFQWITGGGRTSSVRDHTFRTIIQLLCSAALRLALERGLQTENSNEQRIHTSQLLTSRRCYVVVEFELSRMIGLLDRGRGASAREGQVVLSKGEEQEIDRSGVTPQVATRHMVCVGGKMGGGGGGEGRYHTDTMALFPAAKIHRRVERFGILRADEGESRRVRPCLHPAVPVDVDVSETLRQVTSHRRGPNMVYKCFVRIVVFFYQLRTQLRTKVQHPECFNWGHRWTWDTAAWDNTMTSEGHAQALRSSAEVTAAWENGRSPGKPTDQWHRPARFSTCENSGGDPAGNRTRMQLKNNHRDASPGSTDIRKAVLQCKLLNSRSQGASWGELGGRSDFESLLGSQTVMVGLDGDERPALRAPATRDDDDQLPRSQRDVSTRERFLPETSAEDIFSEYSSASSKASFAESGKLYQRDNTFLRTQ</sequence>
<evidence type="ECO:0000313" key="3">
    <source>
        <dbReference type="Proteomes" id="UP001159363"/>
    </source>
</evidence>
<evidence type="ECO:0000256" key="1">
    <source>
        <dbReference type="SAM" id="MobiDB-lite"/>
    </source>
</evidence>
<gene>
    <name evidence="2" type="ORF">PR048_030223</name>
</gene>
<dbReference type="EMBL" id="JARBHB010000014">
    <property type="protein sequence ID" value="KAJ8868684.1"/>
    <property type="molecule type" value="Genomic_DNA"/>
</dbReference>
<comment type="caution">
    <text evidence="2">The sequence shown here is derived from an EMBL/GenBank/DDBJ whole genome shotgun (WGS) entry which is preliminary data.</text>
</comment>
<keyword evidence="3" id="KW-1185">Reference proteome</keyword>
<accession>A0ABQ9G8C7</accession>
<reference evidence="2 3" key="1">
    <citation type="submission" date="2023-02" db="EMBL/GenBank/DDBJ databases">
        <title>LHISI_Scaffold_Assembly.</title>
        <authorList>
            <person name="Stuart O.P."/>
            <person name="Cleave R."/>
            <person name="Magrath M.J.L."/>
            <person name="Mikheyev A.S."/>
        </authorList>
    </citation>
    <scope>NUCLEOTIDE SEQUENCE [LARGE SCALE GENOMIC DNA]</scope>
    <source>
        <strain evidence="2">Daus_M_001</strain>
        <tissue evidence="2">Leg muscle</tissue>
    </source>
</reference>
<protein>
    <submittedName>
        <fullName evidence="2">Uncharacterized protein</fullName>
    </submittedName>
</protein>
<feature type="region of interest" description="Disordered" evidence="1">
    <location>
        <begin position="1101"/>
        <end position="1135"/>
    </location>
</feature>
<proteinExistence type="predicted"/>
<feature type="compositionally biased region" description="Basic and acidic residues" evidence="1">
    <location>
        <begin position="1212"/>
        <end position="1227"/>
    </location>
</feature>